<evidence type="ECO:0000256" key="2">
    <source>
        <dbReference type="ARBA" id="ARBA00022649"/>
    </source>
</evidence>
<evidence type="ECO:0000256" key="4">
    <source>
        <dbReference type="ARBA" id="ARBA00022759"/>
    </source>
</evidence>
<dbReference type="EMBL" id="CP000473">
    <property type="protein sequence ID" value="ABJ87467.1"/>
    <property type="molecule type" value="Genomic_DNA"/>
</dbReference>
<proteinExistence type="inferred from homology"/>
<evidence type="ECO:0000313" key="8">
    <source>
        <dbReference type="EMBL" id="ABJ87467.1"/>
    </source>
</evidence>
<keyword evidence="2" id="KW-1277">Toxin-antitoxin system</keyword>
<keyword evidence="3" id="KW-0540">Nuclease</keyword>
<dbReference type="eggNOG" id="COG1724">
    <property type="taxonomic scope" value="Bacteria"/>
</dbReference>
<organism evidence="8">
    <name type="scientific">Solibacter usitatus (strain Ellin6076)</name>
    <dbReference type="NCBI Taxonomy" id="234267"/>
    <lineage>
        <taxon>Bacteria</taxon>
        <taxon>Pseudomonadati</taxon>
        <taxon>Acidobacteriota</taxon>
        <taxon>Terriglobia</taxon>
        <taxon>Bryobacterales</taxon>
        <taxon>Solibacteraceae</taxon>
        <taxon>Candidatus Solibacter</taxon>
    </lineage>
</organism>
<keyword evidence="5" id="KW-0378">Hydrolase</keyword>
<reference evidence="8" key="1">
    <citation type="submission" date="2006-10" db="EMBL/GenBank/DDBJ databases">
        <title>Complete sequence of Solibacter usitatus Ellin6076.</title>
        <authorList>
            <consortium name="US DOE Joint Genome Institute"/>
            <person name="Copeland A."/>
            <person name="Lucas S."/>
            <person name="Lapidus A."/>
            <person name="Barry K."/>
            <person name="Detter J.C."/>
            <person name="Glavina del Rio T."/>
            <person name="Hammon N."/>
            <person name="Israni S."/>
            <person name="Dalin E."/>
            <person name="Tice H."/>
            <person name="Pitluck S."/>
            <person name="Thompson L.S."/>
            <person name="Brettin T."/>
            <person name="Bruce D."/>
            <person name="Han C."/>
            <person name="Tapia R."/>
            <person name="Gilna P."/>
            <person name="Schmutz J."/>
            <person name="Larimer F."/>
            <person name="Land M."/>
            <person name="Hauser L."/>
            <person name="Kyrpides N."/>
            <person name="Mikhailova N."/>
            <person name="Janssen P.H."/>
            <person name="Kuske C.R."/>
            <person name="Richardson P."/>
        </authorList>
    </citation>
    <scope>NUCLEOTIDE SEQUENCE</scope>
    <source>
        <strain evidence="8">Ellin6076</strain>
    </source>
</reference>
<dbReference type="STRING" id="234267.Acid_6545"/>
<dbReference type="Pfam" id="PF07927">
    <property type="entry name" value="HicA_toxin"/>
    <property type="match status" value="1"/>
</dbReference>
<protein>
    <recommendedName>
        <fullName evidence="9">YcfA family protein</fullName>
    </recommendedName>
</protein>
<dbReference type="InterPro" id="IPR012933">
    <property type="entry name" value="HicA_mRNA_interferase"/>
</dbReference>
<evidence type="ECO:0000256" key="3">
    <source>
        <dbReference type="ARBA" id="ARBA00022722"/>
    </source>
</evidence>
<accession>Q01SA3</accession>
<evidence type="ECO:0008006" key="9">
    <source>
        <dbReference type="Google" id="ProtNLM"/>
    </source>
</evidence>
<dbReference type="InParanoid" id="Q01SA3"/>
<dbReference type="AlphaFoldDB" id="Q01SA3"/>
<dbReference type="Gene3D" id="3.30.920.30">
    <property type="entry name" value="Hypothetical protein"/>
    <property type="match status" value="1"/>
</dbReference>
<dbReference type="HOGENOM" id="CLU_2540811_0_0_0"/>
<sequence>MSSWPSTKARRVFAALKRIGWRHDRTVGSHKIMKRDGWADYPFSFHDSEELVLRPFDIVPLPSRNRAATVRERPLRKEIYLPV</sequence>
<keyword evidence="7" id="KW-0346">Stress response</keyword>
<evidence type="ECO:0000256" key="1">
    <source>
        <dbReference type="ARBA" id="ARBA00006620"/>
    </source>
</evidence>
<dbReference type="InterPro" id="IPR038570">
    <property type="entry name" value="HicA_sf"/>
</dbReference>
<dbReference type="SUPFAM" id="SSF54786">
    <property type="entry name" value="YcfA/nrd intein domain"/>
    <property type="match status" value="1"/>
</dbReference>
<evidence type="ECO:0000256" key="5">
    <source>
        <dbReference type="ARBA" id="ARBA00022801"/>
    </source>
</evidence>
<evidence type="ECO:0000256" key="6">
    <source>
        <dbReference type="ARBA" id="ARBA00022884"/>
    </source>
</evidence>
<comment type="similarity">
    <text evidence="1">Belongs to the HicA mRNA interferase family.</text>
</comment>
<name>Q01SA3_SOLUE</name>
<keyword evidence="4" id="KW-0255">Endonuclease</keyword>
<dbReference type="KEGG" id="sus:Acid_6545"/>
<evidence type="ECO:0000256" key="7">
    <source>
        <dbReference type="ARBA" id="ARBA00023016"/>
    </source>
</evidence>
<keyword evidence="6" id="KW-0694">RNA-binding</keyword>
<gene>
    <name evidence="8" type="ordered locus">Acid_6545</name>
</gene>
<dbReference type="OrthoDB" id="121656at2"/>